<evidence type="ECO:0000313" key="2">
    <source>
        <dbReference type="EMBL" id="MBB4742145.1"/>
    </source>
</evidence>
<dbReference type="Pfam" id="PF02661">
    <property type="entry name" value="Fic"/>
    <property type="match status" value="1"/>
</dbReference>
<sequence>MTSEFSFPRLRVNALTWADVDPDRHPFDPGTVHDVVRAIAPAGGVPEPFRYDPGRGFDHLADQARWDWQRAMTVALAEHYGVWACGWLAEMAGLTADGAMVVRWSGARESITTPEETLDAVAGALVDWRIFLDDLAELFPRHLPLPADPRAASRAWEATVASLVATVAARSGADEHWYPVCALVLKWFLAVAEVPGENHDALVDAAIGGRFWSFVSPLGAEVADAAESLAAMLTGVPAAPDDVWPDTWPQDWPSWRSTELPTAARAPWVTAPAVPDTLEAWRQVREAARWEHAVEHVTGPVRTARDGIAEHLARRKYDGSRALAAVELVRADAAEGGSLTFARLETWQRKVLAAAAVPFRTTSAWARGGRERYAYREELPGAFEVCLAEATDPAVPLPSRAARVYLDVLHFHPFADGNARSAALALYFVLAREEVVLDRAAPLLMTRWPTPDAHGAEGLARFVATLIKQTRRSQDSYLGDLNRAP</sequence>
<organism evidence="2 3">
    <name type="scientific">Actinoplanes octamycinicus</name>
    <dbReference type="NCBI Taxonomy" id="135948"/>
    <lineage>
        <taxon>Bacteria</taxon>
        <taxon>Bacillati</taxon>
        <taxon>Actinomycetota</taxon>
        <taxon>Actinomycetes</taxon>
        <taxon>Micromonosporales</taxon>
        <taxon>Micromonosporaceae</taxon>
        <taxon>Actinoplanes</taxon>
    </lineage>
</organism>
<keyword evidence="3" id="KW-1185">Reference proteome</keyword>
<evidence type="ECO:0000259" key="1">
    <source>
        <dbReference type="PROSITE" id="PS51459"/>
    </source>
</evidence>
<dbReference type="Proteomes" id="UP000546162">
    <property type="component" value="Unassembled WGS sequence"/>
</dbReference>
<comment type="caution">
    <text evidence="2">The sequence shown here is derived from an EMBL/GenBank/DDBJ whole genome shotgun (WGS) entry which is preliminary data.</text>
</comment>
<name>A0A7W7H1A7_9ACTN</name>
<dbReference type="InterPro" id="IPR003812">
    <property type="entry name" value="Fido"/>
</dbReference>
<protein>
    <recommendedName>
        <fullName evidence="1">Fido domain-containing protein</fullName>
    </recommendedName>
</protein>
<dbReference type="AlphaFoldDB" id="A0A7W7H1A7"/>
<evidence type="ECO:0000313" key="3">
    <source>
        <dbReference type="Proteomes" id="UP000546162"/>
    </source>
</evidence>
<gene>
    <name evidence="2" type="ORF">BJY16_005604</name>
</gene>
<dbReference type="SUPFAM" id="SSF140931">
    <property type="entry name" value="Fic-like"/>
    <property type="match status" value="1"/>
</dbReference>
<feature type="domain" description="Fido" evidence="1">
    <location>
        <begin position="339"/>
        <end position="465"/>
    </location>
</feature>
<dbReference type="InterPro" id="IPR036597">
    <property type="entry name" value="Fido-like_dom_sf"/>
</dbReference>
<accession>A0A7W7H1A7</accession>
<dbReference type="Gene3D" id="1.10.3290.10">
    <property type="entry name" value="Fido-like domain"/>
    <property type="match status" value="1"/>
</dbReference>
<proteinExistence type="predicted"/>
<dbReference type="PROSITE" id="PS51459">
    <property type="entry name" value="FIDO"/>
    <property type="match status" value="1"/>
</dbReference>
<dbReference type="RefSeq" id="WP_185042552.1">
    <property type="nucleotide sequence ID" value="NZ_BAABFG010000005.1"/>
</dbReference>
<reference evidence="2 3" key="1">
    <citation type="submission" date="2020-08" db="EMBL/GenBank/DDBJ databases">
        <title>Sequencing the genomes of 1000 actinobacteria strains.</title>
        <authorList>
            <person name="Klenk H.-P."/>
        </authorList>
    </citation>
    <scope>NUCLEOTIDE SEQUENCE [LARGE SCALE GENOMIC DNA]</scope>
    <source>
        <strain evidence="2 3">DSM 45809</strain>
    </source>
</reference>
<dbReference type="EMBL" id="JACHNB010000001">
    <property type="protein sequence ID" value="MBB4742145.1"/>
    <property type="molecule type" value="Genomic_DNA"/>
</dbReference>